<reference evidence="2" key="1">
    <citation type="submission" date="2021-02" db="EMBL/GenBank/DDBJ databases">
        <title>Distinct virome patterns of the invasive cane toad (Rhinella marina) across its native and introduced ranges.</title>
        <authorList>
            <person name="Russo A.G."/>
            <person name="Harding E.F."/>
            <person name="Yan G.J."/>
            <person name="Selechnik D."/>
            <person name="Ducatez S."/>
            <person name="DeVore J.L."/>
            <person name="Zhou J."/>
            <person name="Sarma R.R."/>
            <person name="Lee Y.P."/>
            <person name="Richardson M.F."/>
            <person name="Shine R."/>
            <person name="Rollins L.A."/>
            <person name="White P.A."/>
        </authorList>
    </citation>
    <scope>NUCLEOTIDE SEQUENCE</scope>
</reference>
<feature type="coiled-coil region" evidence="1">
    <location>
        <begin position="83"/>
        <end position="117"/>
    </location>
</feature>
<organism evidence="2">
    <name type="scientific">Rhinella marina erythrocytic-like virus</name>
    <dbReference type="NCBI Taxonomy" id="2859906"/>
    <lineage>
        <taxon>Viruses</taxon>
        <taxon>Varidnaviria</taxon>
        <taxon>Bamfordvirae</taxon>
        <taxon>Nucleocytoviricota</taxon>
        <taxon>Megaviricetes</taxon>
        <taxon>Pimascovirales</taxon>
        <taxon>Pimascovirales incertae sedis</taxon>
        <taxon>Iridoviridae</taxon>
    </lineage>
</organism>
<accession>A0A8F6YHY6</accession>
<evidence type="ECO:0000256" key="1">
    <source>
        <dbReference type="SAM" id="Coils"/>
    </source>
</evidence>
<sequence>MYTDDIYVSNKMDNKKTGNILRAMKKKPKPAAQHVKKHRAVKQQVAQRVAQIQANEASVSAHIKSPFWRKIFALRGLSAEALNEGYINLIMTLQDDLRKAQNRYEKNKDSLQESEKYTVVKDKIERKINVIKTLRFNMAMRDHIDFLENQDLAYVQKIPMENVKSFLAKRTAIPIIGINRDIVGNLSQRKNIRDYVRRKRKQCEKPETQAKIICLDNKGVPIDNTNNPMNQACAAATRYSNKELGGVAGRMSYSTVPWFKDGKPKGLMTRENVEERDGKYYLDSVPIPKAFVVKQDGDYWVRVKKTWLDHVSIHGRPFIENKVGYLLQDNTVYIETEQDYSDSVLFMTERTTKQGGNVKDLFIGISNDFSGKLLKESGSVDKIAKFMATLDPSISNSKIHRNRFYSEHYKAKIIHLSANEIFPEIFSNPEITQDQKNIVIRQLANAENRVKKFLTTGTYAKQGPNIPIKLPIQDISANPNAFWYLNKKKELSIGDLTDLPTDVHKLSKPYIETLIMVENVDVGNNDIDLEQVFDNIKRPNLLANGLFSELNRYLDRLMGNYITEDTIKDNSRRARLQAGKNIKRYYDTLNA</sequence>
<protein>
    <submittedName>
        <fullName evidence="2">Uncharacterized protein</fullName>
    </submittedName>
</protein>
<dbReference type="EMBL" id="MW582943">
    <property type="protein sequence ID" value="QXT57825.1"/>
    <property type="molecule type" value="Genomic_DNA"/>
</dbReference>
<name>A0A8F6YHY6_9VIRU</name>
<keyword evidence="1" id="KW-0175">Coiled coil</keyword>
<proteinExistence type="predicted"/>
<evidence type="ECO:0000313" key="2">
    <source>
        <dbReference type="EMBL" id="QXT57825.1"/>
    </source>
</evidence>